<evidence type="ECO:0000313" key="2">
    <source>
        <dbReference type="Proteomes" id="UP000887565"/>
    </source>
</evidence>
<name>A0A915HGW8_ROMCU</name>
<feature type="region of interest" description="Disordered" evidence="1">
    <location>
        <begin position="1"/>
        <end position="63"/>
    </location>
</feature>
<reference evidence="3" key="1">
    <citation type="submission" date="2022-11" db="UniProtKB">
        <authorList>
            <consortium name="WormBaseParasite"/>
        </authorList>
    </citation>
    <scope>IDENTIFICATION</scope>
</reference>
<organism evidence="2 3">
    <name type="scientific">Romanomermis culicivorax</name>
    <name type="common">Nematode worm</name>
    <dbReference type="NCBI Taxonomy" id="13658"/>
    <lineage>
        <taxon>Eukaryota</taxon>
        <taxon>Metazoa</taxon>
        <taxon>Ecdysozoa</taxon>
        <taxon>Nematoda</taxon>
        <taxon>Enoplea</taxon>
        <taxon>Dorylaimia</taxon>
        <taxon>Mermithida</taxon>
        <taxon>Mermithoidea</taxon>
        <taxon>Mermithidae</taxon>
        <taxon>Romanomermis</taxon>
    </lineage>
</organism>
<feature type="compositionally biased region" description="Basic and acidic residues" evidence="1">
    <location>
        <begin position="13"/>
        <end position="22"/>
    </location>
</feature>
<dbReference type="Proteomes" id="UP000887565">
    <property type="component" value="Unplaced"/>
</dbReference>
<keyword evidence="2" id="KW-1185">Reference proteome</keyword>
<feature type="compositionally biased region" description="Basic and acidic residues" evidence="1">
    <location>
        <begin position="53"/>
        <end position="63"/>
    </location>
</feature>
<accession>A0A915HGW8</accession>
<protein>
    <submittedName>
        <fullName evidence="3">Uncharacterized protein</fullName>
    </submittedName>
</protein>
<proteinExistence type="predicted"/>
<dbReference type="AlphaFoldDB" id="A0A915HGW8"/>
<evidence type="ECO:0000256" key="1">
    <source>
        <dbReference type="SAM" id="MobiDB-lite"/>
    </source>
</evidence>
<evidence type="ECO:0000313" key="3">
    <source>
        <dbReference type="WBParaSite" id="nRc.2.0.1.t00556-RA"/>
    </source>
</evidence>
<feature type="compositionally biased region" description="Basic and acidic residues" evidence="1">
    <location>
        <begin position="30"/>
        <end position="39"/>
    </location>
</feature>
<dbReference type="WBParaSite" id="nRc.2.0.1.t00556-RA">
    <property type="protein sequence ID" value="nRc.2.0.1.t00556-RA"/>
    <property type="gene ID" value="nRc.2.0.1.g00556"/>
</dbReference>
<sequence>MEEKQTCIKQKRSKEQINKNNEKPGIYNSRRTEIVEESRRSKKRGVNVVGQSRKSDNRQESKK</sequence>